<dbReference type="HOGENOM" id="CLU_052361_0_1_11"/>
<keyword evidence="4" id="KW-1185">Reference proteome</keyword>
<dbReference type="GO" id="GO:0051213">
    <property type="term" value="F:dioxygenase activity"/>
    <property type="evidence" value="ECO:0007669"/>
    <property type="project" value="UniProtKB-KW"/>
</dbReference>
<dbReference type="RefSeq" id="WP_020440252.1">
    <property type="nucleotide sequence ID" value="NC_021663.1"/>
</dbReference>
<dbReference type="eggNOG" id="COG0346">
    <property type="taxonomic scope" value="Bacteria"/>
</dbReference>
<evidence type="ECO:0000259" key="2">
    <source>
        <dbReference type="PROSITE" id="PS51819"/>
    </source>
</evidence>
<dbReference type="InterPro" id="IPR037523">
    <property type="entry name" value="VOC_core"/>
</dbReference>
<sequence length="405" mass="45022">MPHTAPPPTASPHNHAHAHAHAHEDVHHDLHADQGALPGEHPGRDPNPVIKVTDLAWLEFQKPDLTGTARFLRDFGFTPTYQSTTELHVQGTWGGSPCLIVRRGKKSQFLGPAFFAADDHDVLRLAEALSAQGARVHKLPETIGGTGVTVRDPAGNRVRVVSTVDSLLRLTEPDDPESTVHPFNFHGELRRPNATQRTDIQPARVQRLGHVVLQTNRYQEVLNWYLHHFGMIVSDFMFYPGQRHRGPVMSFIRCDRGNTPSDHHTLALTLGPVNRYVHSAYQVSDLDTLAAGGDFLHDQGHYRSWGVGRHVQGSQIFDYWRDPDGFLVEHFADGDMFDNTLEPGWAPMTASGLSQWGPAATADFMGIRPGRELLREIAGVLSSLAHDDNEFDLERLLGLLKVARS</sequence>
<dbReference type="Pfam" id="PF00903">
    <property type="entry name" value="Glyoxalase"/>
    <property type="match status" value="2"/>
</dbReference>
<keyword evidence="3" id="KW-0223">Dioxygenase</keyword>
<feature type="region of interest" description="Disordered" evidence="1">
    <location>
        <begin position="1"/>
        <end position="27"/>
    </location>
</feature>
<dbReference type="AlphaFoldDB" id="S4X9U2"/>
<dbReference type="STRING" id="1200352.A606_01160"/>
<dbReference type="KEGG" id="cter:A606_01160"/>
<dbReference type="Gene3D" id="3.10.180.10">
    <property type="entry name" value="2,3-Dihydroxybiphenyl 1,2-Dioxygenase, domain 1"/>
    <property type="match status" value="2"/>
</dbReference>
<name>S4X9U2_9CORY</name>
<dbReference type="InterPro" id="IPR029068">
    <property type="entry name" value="Glyas_Bleomycin-R_OHBP_Dase"/>
</dbReference>
<dbReference type="SUPFAM" id="SSF54593">
    <property type="entry name" value="Glyoxalase/Bleomycin resistance protein/Dihydroxybiphenyl dioxygenase"/>
    <property type="match status" value="1"/>
</dbReference>
<dbReference type="OrthoDB" id="317332at2"/>
<dbReference type="PROSITE" id="PS51819">
    <property type="entry name" value="VOC"/>
    <property type="match status" value="1"/>
</dbReference>
<evidence type="ECO:0000313" key="4">
    <source>
        <dbReference type="Proteomes" id="UP000014809"/>
    </source>
</evidence>
<evidence type="ECO:0000313" key="3">
    <source>
        <dbReference type="EMBL" id="AGP29887.1"/>
    </source>
</evidence>
<dbReference type="Proteomes" id="UP000014809">
    <property type="component" value="Chromosome"/>
</dbReference>
<evidence type="ECO:0000256" key="1">
    <source>
        <dbReference type="SAM" id="MobiDB-lite"/>
    </source>
</evidence>
<keyword evidence="3" id="KW-0560">Oxidoreductase</keyword>
<dbReference type="InterPro" id="IPR004360">
    <property type="entry name" value="Glyas_Fos-R_dOase_dom"/>
</dbReference>
<organism evidence="3 4">
    <name type="scientific">Corynebacterium terpenotabidum Y-11</name>
    <dbReference type="NCBI Taxonomy" id="1200352"/>
    <lineage>
        <taxon>Bacteria</taxon>
        <taxon>Bacillati</taxon>
        <taxon>Actinomycetota</taxon>
        <taxon>Actinomycetes</taxon>
        <taxon>Mycobacteriales</taxon>
        <taxon>Corynebacteriaceae</taxon>
        <taxon>Corynebacterium</taxon>
    </lineage>
</organism>
<dbReference type="PATRIC" id="fig|1200352.3.peg.231"/>
<feature type="domain" description="VOC" evidence="2">
    <location>
        <begin position="207"/>
        <end position="333"/>
    </location>
</feature>
<feature type="compositionally biased region" description="Pro residues" evidence="1">
    <location>
        <begin position="1"/>
        <end position="10"/>
    </location>
</feature>
<reference evidence="3 4" key="1">
    <citation type="submission" date="2012-06" db="EMBL/GenBank/DDBJ databases">
        <title>Complete genome sequence of Corynebacterium terpenotabidum Y-11 (=DSM 44721).</title>
        <authorList>
            <person name="Ruckert C."/>
            <person name="Albersmeier A."/>
            <person name="Al-Dilaimi A."/>
            <person name="Szczepanowski R."/>
            <person name="Kalinowski J."/>
        </authorList>
    </citation>
    <scope>NUCLEOTIDE SEQUENCE [LARGE SCALE GENOMIC DNA]</scope>
    <source>
        <strain evidence="3 4">Y-11</strain>
    </source>
</reference>
<dbReference type="EMBL" id="CP003696">
    <property type="protein sequence ID" value="AGP29887.1"/>
    <property type="molecule type" value="Genomic_DNA"/>
</dbReference>
<gene>
    <name evidence="3" type="ORF">A606_01160</name>
</gene>
<accession>S4X9U2</accession>
<proteinExistence type="predicted"/>
<protein>
    <submittedName>
        <fullName evidence="3">Glyoxalase/bleomycin resistance protein/dioxygenase</fullName>
    </submittedName>
</protein>